<keyword evidence="2" id="KW-1185">Reference proteome</keyword>
<evidence type="ECO:0000313" key="2">
    <source>
        <dbReference type="Proteomes" id="UP001057402"/>
    </source>
</evidence>
<reference evidence="2" key="1">
    <citation type="journal article" date="2023" name="Front. Plant Sci.">
        <title>Chromosomal-level genome assembly of Melastoma candidum provides insights into trichome evolution.</title>
        <authorList>
            <person name="Zhong Y."/>
            <person name="Wu W."/>
            <person name="Sun C."/>
            <person name="Zou P."/>
            <person name="Liu Y."/>
            <person name="Dai S."/>
            <person name="Zhou R."/>
        </authorList>
    </citation>
    <scope>NUCLEOTIDE SEQUENCE [LARGE SCALE GENOMIC DNA]</scope>
</reference>
<gene>
    <name evidence="1" type="ORF">MLD38_015356</name>
</gene>
<accession>A0ACB9RK10</accession>
<name>A0ACB9RK10_9MYRT</name>
<sequence>MGGSGGDADAPLVVVVDDNHHLCGKEYVVSTVTGKVVVTVYGDQDKPGLITYPDLGVNYLSCFRGLFSSHEAASLLCHNFCVYHIHPPGHEVGAAAINREAPVLTVGALADQILEVLNYFKLDQVMCLGQTAGAYILSLFAMKYKDRVLGLILISPVCRSASWPEWFYNKLTSHILHYSGMSTIVKDILIKRYFSKDARGNAEGPELGTVGDCRRMLGEKDATNIWRYLHAIDRRHDLTRGLKGLTRPTLIFVGDHSPFVSDAHHMARKLGKKLCTLVEVQACGSMVSEEQELAMQVPLENFLMRYGMYRPSLFSHSPRSVLNTCCISPELLSPQSMGLKLKPIRTRSL</sequence>
<dbReference type="EMBL" id="CM042883">
    <property type="protein sequence ID" value="KAI4377778.1"/>
    <property type="molecule type" value="Genomic_DNA"/>
</dbReference>
<comment type="caution">
    <text evidence="1">The sequence shown here is derived from an EMBL/GenBank/DDBJ whole genome shotgun (WGS) entry which is preliminary data.</text>
</comment>
<organism evidence="1 2">
    <name type="scientific">Melastoma candidum</name>
    <dbReference type="NCBI Taxonomy" id="119954"/>
    <lineage>
        <taxon>Eukaryota</taxon>
        <taxon>Viridiplantae</taxon>
        <taxon>Streptophyta</taxon>
        <taxon>Embryophyta</taxon>
        <taxon>Tracheophyta</taxon>
        <taxon>Spermatophyta</taxon>
        <taxon>Magnoliopsida</taxon>
        <taxon>eudicotyledons</taxon>
        <taxon>Gunneridae</taxon>
        <taxon>Pentapetalae</taxon>
        <taxon>rosids</taxon>
        <taxon>malvids</taxon>
        <taxon>Myrtales</taxon>
        <taxon>Melastomataceae</taxon>
        <taxon>Melastomatoideae</taxon>
        <taxon>Melastomateae</taxon>
        <taxon>Melastoma</taxon>
    </lineage>
</organism>
<protein>
    <submittedName>
        <fullName evidence="1">Uncharacterized protein</fullName>
    </submittedName>
</protein>
<dbReference type="Proteomes" id="UP001057402">
    <property type="component" value="Chromosome 4"/>
</dbReference>
<proteinExistence type="predicted"/>
<evidence type="ECO:0000313" key="1">
    <source>
        <dbReference type="EMBL" id="KAI4377778.1"/>
    </source>
</evidence>